<feature type="transmembrane region" description="Helical" evidence="7">
    <location>
        <begin position="196"/>
        <end position="218"/>
    </location>
</feature>
<protein>
    <submittedName>
        <fullName evidence="8">Chromate transporter</fullName>
    </submittedName>
</protein>
<feature type="transmembrane region" description="Helical" evidence="7">
    <location>
        <begin position="375"/>
        <end position="395"/>
    </location>
</feature>
<feature type="transmembrane region" description="Helical" evidence="7">
    <location>
        <begin position="115"/>
        <end position="135"/>
    </location>
</feature>
<dbReference type="InterPro" id="IPR014047">
    <property type="entry name" value="Chr_Tranpt_l_chain"/>
</dbReference>
<dbReference type="KEGG" id="taci:TDSAC_1582"/>
<evidence type="ECO:0000256" key="6">
    <source>
        <dbReference type="ARBA" id="ARBA00023136"/>
    </source>
</evidence>
<organism evidence="8 9">
    <name type="scientific">Thermodesulfobium acidiphilum</name>
    <dbReference type="NCBI Taxonomy" id="1794699"/>
    <lineage>
        <taxon>Bacteria</taxon>
        <taxon>Pseudomonadati</taxon>
        <taxon>Thermodesulfobiota</taxon>
        <taxon>Thermodesulfobiia</taxon>
        <taxon>Thermodesulfobiales</taxon>
        <taxon>Thermodesulfobiaceae</taxon>
        <taxon>Thermodesulfobium</taxon>
    </lineage>
</organism>
<dbReference type="EMBL" id="CP020921">
    <property type="protein sequence ID" value="AWB10918.1"/>
    <property type="molecule type" value="Genomic_DNA"/>
</dbReference>
<dbReference type="InterPro" id="IPR052518">
    <property type="entry name" value="CHR_Transporter"/>
</dbReference>
<dbReference type="PANTHER" id="PTHR43663:SF1">
    <property type="entry name" value="CHROMATE TRANSPORTER"/>
    <property type="match status" value="1"/>
</dbReference>
<feature type="transmembrane region" description="Helical" evidence="7">
    <location>
        <begin position="355"/>
        <end position="370"/>
    </location>
</feature>
<evidence type="ECO:0000256" key="7">
    <source>
        <dbReference type="SAM" id="Phobius"/>
    </source>
</evidence>
<keyword evidence="5 7" id="KW-1133">Transmembrane helix</keyword>
<comment type="subcellular location">
    <subcellularLocation>
        <location evidence="1">Cell membrane</location>
        <topology evidence="1">Multi-pass membrane protein</topology>
    </subcellularLocation>
</comment>
<evidence type="ECO:0000313" key="9">
    <source>
        <dbReference type="Proteomes" id="UP000244792"/>
    </source>
</evidence>
<name>A0A2R4W2I8_THEAF</name>
<dbReference type="GO" id="GO:0015109">
    <property type="term" value="F:chromate transmembrane transporter activity"/>
    <property type="evidence" value="ECO:0007669"/>
    <property type="project" value="InterPro"/>
</dbReference>
<proteinExistence type="inferred from homology"/>
<keyword evidence="6 7" id="KW-0472">Membrane</keyword>
<sequence length="396" mass="44398">MQNLSKNITLNFEFIIRCLVIGSTVFGGLAMISYLKEEFVLKKGYVAEDDFLKGIALTQLLPGPIMINLVGYVGYRRFGFLTGLIGALALVFPSVILISILAYFYKSINISTIDLLFHGLKPFVVAFFISAFLNFYKKYIDINFGRILLLLSIISYMVGINIFLVFLLSFSISILFRNFLPERNIFSDVISKKKLYIPKIEFIIGIIALSLLVISAYIITPNLIPFYCKITQISFLAFGGAQVALPLYQKTFVDSMKIISQENFLDAIVLSQITPGPILCVTSFIGFFIGSFSAALFSFLFTFMPSIVFTIIVSPFYERISHLSWIRSGIFGLLIALTGLLASMSIIYFPMAVKDPLSFIFLIIFLVGLYKKVNIVLLISVAILGSFILFGILHLY</sequence>
<feature type="transmembrane region" description="Helical" evidence="7">
    <location>
        <begin position="268"/>
        <end position="289"/>
    </location>
</feature>
<evidence type="ECO:0000256" key="1">
    <source>
        <dbReference type="ARBA" id="ARBA00004651"/>
    </source>
</evidence>
<dbReference type="InterPro" id="IPR003370">
    <property type="entry name" value="Chromate_transpt"/>
</dbReference>
<feature type="transmembrane region" description="Helical" evidence="7">
    <location>
        <begin position="81"/>
        <end position="103"/>
    </location>
</feature>
<dbReference type="PIRSF" id="PIRSF004810">
    <property type="entry name" value="ChrA"/>
    <property type="match status" value="1"/>
</dbReference>
<dbReference type="GO" id="GO:0005886">
    <property type="term" value="C:plasma membrane"/>
    <property type="evidence" value="ECO:0007669"/>
    <property type="project" value="UniProtKB-SubCell"/>
</dbReference>
<evidence type="ECO:0000313" key="8">
    <source>
        <dbReference type="EMBL" id="AWB10918.1"/>
    </source>
</evidence>
<evidence type="ECO:0000256" key="3">
    <source>
        <dbReference type="ARBA" id="ARBA00022475"/>
    </source>
</evidence>
<dbReference type="Proteomes" id="UP000244792">
    <property type="component" value="Chromosome"/>
</dbReference>
<feature type="transmembrane region" description="Helical" evidence="7">
    <location>
        <begin position="14"/>
        <end position="35"/>
    </location>
</feature>
<dbReference type="AlphaFoldDB" id="A0A2R4W2I8"/>
<feature type="transmembrane region" description="Helical" evidence="7">
    <location>
        <begin position="55"/>
        <end position="75"/>
    </location>
</feature>
<keyword evidence="4 7" id="KW-0812">Transmembrane</keyword>
<dbReference type="Pfam" id="PF02417">
    <property type="entry name" value="Chromate_transp"/>
    <property type="match status" value="2"/>
</dbReference>
<evidence type="ECO:0000256" key="2">
    <source>
        <dbReference type="ARBA" id="ARBA00005262"/>
    </source>
</evidence>
<keyword evidence="9" id="KW-1185">Reference proteome</keyword>
<reference evidence="8 9" key="1">
    <citation type="submission" date="2017-04" db="EMBL/GenBank/DDBJ databases">
        <title>Genomic insights into metabolism of Thermodesulfobium acidiphilum.</title>
        <authorList>
            <person name="Toshchakov S.V."/>
            <person name="Frolov E.N."/>
            <person name="Kublanov I.V."/>
            <person name="Samarov N.I."/>
            <person name="Novikov A."/>
            <person name="Lebedinsky A.V."/>
            <person name="Bonch-Osmolovskaya E.A."/>
            <person name="Chernyh N.A."/>
        </authorList>
    </citation>
    <scope>NUCLEOTIDE SEQUENCE [LARGE SCALE GENOMIC DNA]</scope>
    <source>
        <strain evidence="8 9">3127-1</strain>
    </source>
</reference>
<accession>A0A2R4W2I8</accession>
<dbReference type="PANTHER" id="PTHR43663">
    <property type="entry name" value="CHROMATE TRANSPORT PROTEIN-RELATED"/>
    <property type="match status" value="1"/>
</dbReference>
<keyword evidence="3" id="KW-1003">Cell membrane</keyword>
<evidence type="ECO:0000256" key="5">
    <source>
        <dbReference type="ARBA" id="ARBA00022989"/>
    </source>
</evidence>
<feature type="transmembrane region" description="Helical" evidence="7">
    <location>
        <begin position="329"/>
        <end position="349"/>
    </location>
</feature>
<feature type="transmembrane region" description="Helical" evidence="7">
    <location>
        <begin position="147"/>
        <end position="176"/>
    </location>
</feature>
<feature type="transmembrane region" description="Helical" evidence="7">
    <location>
        <begin position="295"/>
        <end position="317"/>
    </location>
</feature>
<dbReference type="RefSeq" id="WP_108309779.1">
    <property type="nucleotide sequence ID" value="NZ_CP020921.1"/>
</dbReference>
<evidence type="ECO:0000256" key="4">
    <source>
        <dbReference type="ARBA" id="ARBA00022692"/>
    </source>
</evidence>
<dbReference type="NCBIfam" id="TIGR00937">
    <property type="entry name" value="2A51"/>
    <property type="match status" value="1"/>
</dbReference>
<dbReference type="OrthoDB" id="9788907at2"/>
<comment type="similarity">
    <text evidence="2">Belongs to the chromate ion transporter (CHR) (TC 2.A.51) family.</text>
</comment>
<gene>
    <name evidence="8" type="ORF">TDSAC_1582</name>
</gene>